<dbReference type="Proteomes" id="UP000694580">
    <property type="component" value="Unplaced"/>
</dbReference>
<proteinExistence type="predicted"/>
<reference evidence="1" key="1">
    <citation type="submission" date="2025-08" db="UniProtKB">
        <authorList>
            <consortium name="Ensembl"/>
        </authorList>
    </citation>
    <scope>IDENTIFICATION</scope>
</reference>
<keyword evidence="2" id="KW-1185">Reference proteome</keyword>
<dbReference type="GeneTree" id="ENSGT01030000235965"/>
<dbReference type="SUPFAM" id="SSF57850">
    <property type="entry name" value="RING/U-box"/>
    <property type="match status" value="1"/>
</dbReference>
<dbReference type="AlphaFoldDB" id="A0AAY4BQG0"/>
<dbReference type="Ensembl" id="ENSDCDT00010026690.1">
    <property type="protein sequence ID" value="ENSDCDP00010022391.1"/>
    <property type="gene ID" value="ENSDCDG00010013160.1"/>
</dbReference>
<evidence type="ECO:0000313" key="2">
    <source>
        <dbReference type="Proteomes" id="UP000694580"/>
    </source>
</evidence>
<organism evidence="1 2">
    <name type="scientific">Denticeps clupeoides</name>
    <name type="common">denticle herring</name>
    <dbReference type="NCBI Taxonomy" id="299321"/>
    <lineage>
        <taxon>Eukaryota</taxon>
        <taxon>Metazoa</taxon>
        <taxon>Chordata</taxon>
        <taxon>Craniata</taxon>
        <taxon>Vertebrata</taxon>
        <taxon>Euteleostomi</taxon>
        <taxon>Actinopterygii</taxon>
        <taxon>Neopterygii</taxon>
        <taxon>Teleostei</taxon>
        <taxon>Clupei</taxon>
        <taxon>Clupeiformes</taxon>
        <taxon>Denticipitoidei</taxon>
        <taxon>Denticipitidae</taxon>
        <taxon>Denticeps</taxon>
    </lineage>
</organism>
<name>A0AAY4BQG0_9TELE</name>
<accession>A0AAY4BQG0</accession>
<evidence type="ECO:0000313" key="1">
    <source>
        <dbReference type="Ensembl" id="ENSDCDP00010022391.1"/>
    </source>
</evidence>
<protein>
    <submittedName>
        <fullName evidence="1">Uncharacterized protein</fullName>
    </submittedName>
</protein>
<reference evidence="1" key="2">
    <citation type="submission" date="2025-09" db="UniProtKB">
        <authorList>
            <consortium name="Ensembl"/>
        </authorList>
    </citation>
    <scope>IDENTIFICATION</scope>
</reference>
<sequence length="32" mass="3769">MDLQNMDTLLRCPICFDYLNISMMSQCSHNCK</sequence>